<dbReference type="PROSITE" id="PS50097">
    <property type="entry name" value="BTB"/>
    <property type="match status" value="1"/>
</dbReference>
<evidence type="ECO:0000313" key="3">
    <source>
        <dbReference type="Proteomes" id="UP000799423"/>
    </source>
</evidence>
<dbReference type="EMBL" id="MU006343">
    <property type="protein sequence ID" value="KAF2845648.1"/>
    <property type="molecule type" value="Genomic_DNA"/>
</dbReference>
<evidence type="ECO:0000259" key="1">
    <source>
        <dbReference type="PROSITE" id="PS50097"/>
    </source>
</evidence>
<feature type="domain" description="BTB" evidence="1">
    <location>
        <begin position="19"/>
        <end position="88"/>
    </location>
</feature>
<dbReference type="Gene3D" id="3.30.710.10">
    <property type="entry name" value="Potassium Channel Kv1.1, Chain A"/>
    <property type="match status" value="1"/>
</dbReference>
<reference evidence="2" key="1">
    <citation type="submission" date="2020-01" db="EMBL/GenBank/DDBJ databases">
        <authorList>
            <consortium name="DOE Joint Genome Institute"/>
            <person name="Haridas S."/>
            <person name="Albert R."/>
            <person name="Binder M."/>
            <person name="Bloem J."/>
            <person name="Labutti K."/>
            <person name="Salamov A."/>
            <person name="Andreopoulos B."/>
            <person name="Baker S.E."/>
            <person name="Barry K."/>
            <person name="Bills G."/>
            <person name="Bluhm B.H."/>
            <person name="Cannon C."/>
            <person name="Castanera R."/>
            <person name="Culley D.E."/>
            <person name="Daum C."/>
            <person name="Ezra D."/>
            <person name="Gonzalez J.B."/>
            <person name="Henrissat B."/>
            <person name="Kuo A."/>
            <person name="Liang C."/>
            <person name="Lipzen A."/>
            <person name="Lutzoni F."/>
            <person name="Magnuson J."/>
            <person name="Mondo S."/>
            <person name="Nolan M."/>
            <person name="Ohm R."/>
            <person name="Pangilinan J."/>
            <person name="Park H.-J."/>
            <person name="Ramirez L."/>
            <person name="Alfaro M."/>
            <person name="Sun H."/>
            <person name="Tritt A."/>
            <person name="Yoshinaga Y."/>
            <person name="Zwiers L.-H."/>
            <person name="Turgeon B.G."/>
            <person name="Goodwin S.B."/>
            <person name="Spatafora J.W."/>
            <person name="Crous P.W."/>
            <person name="Grigoriev I.V."/>
        </authorList>
    </citation>
    <scope>NUCLEOTIDE SEQUENCE</scope>
    <source>
        <strain evidence="2">IPT5</strain>
    </source>
</reference>
<evidence type="ECO:0000313" key="2">
    <source>
        <dbReference type="EMBL" id="KAF2845648.1"/>
    </source>
</evidence>
<dbReference type="InterPro" id="IPR011333">
    <property type="entry name" value="SKP1/BTB/POZ_sf"/>
</dbReference>
<dbReference type="AlphaFoldDB" id="A0A6A7AU44"/>
<protein>
    <recommendedName>
        <fullName evidence="1">BTB domain-containing protein</fullName>
    </recommendedName>
</protein>
<dbReference type="PANTHER" id="PTHR47843">
    <property type="entry name" value="BTB DOMAIN-CONTAINING PROTEIN-RELATED"/>
    <property type="match status" value="1"/>
</dbReference>
<dbReference type="OrthoDB" id="6359816at2759"/>
<gene>
    <name evidence="2" type="ORF">T440DRAFT_493225</name>
</gene>
<sequence>MAFEDYVRDISYLLSGNLSDLTLNFGDKTWQIHKALTVCHSKWFQKALTSGFKETNSGGITLDDEPEYADAVDCMVLYFYEAGYNAHKYDTSEALLHAQVAILADKYDCASLYRLAKTSFAESIQVVESNEWREIAAFVYDFTTTEAQAHREIRNVVITTVASRCYMIGSTLQNETVVDLLRSNADLATDLLLGRRYGTMVQDMDVHHPGTIQSSARQVHQALT</sequence>
<keyword evidence="3" id="KW-1185">Reference proteome</keyword>
<dbReference type="Proteomes" id="UP000799423">
    <property type="component" value="Unassembled WGS sequence"/>
</dbReference>
<proteinExistence type="predicted"/>
<accession>A0A6A7AU44</accession>
<organism evidence="2 3">
    <name type="scientific">Plenodomus tracheiphilus IPT5</name>
    <dbReference type="NCBI Taxonomy" id="1408161"/>
    <lineage>
        <taxon>Eukaryota</taxon>
        <taxon>Fungi</taxon>
        <taxon>Dikarya</taxon>
        <taxon>Ascomycota</taxon>
        <taxon>Pezizomycotina</taxon>
        <taxon>Dothideomycetes</taxon>
        <taxon>Pleosporomycetidae</taxon>
        <taxon>Pleosporales</taxon>
        <taxon>Pleosporineae</taxon>
        <taxon>Leptosphaeriaceae</taxon>
        <taxon>Plenodomus</taxon>
    </lineage>
</organism>
<name>A0A6A7AU44_9PLEO</name>
<dbReference type="CDD" id="cd18186">
    <property type="entry name" value="BTB_POZ_ZBTB_KLHL-like"/>
    <property type="match status" value="1"/>
</dbReference>
<dbReference type="Pfam" id="PF00651">
    <property type="entry name" value="BTB"/>
    <property type="match status" value="1"/>
</dbReference>
<dbReference type="InterPro" id="IPR000210">
    <property type="entry name" value="BTB/POZ_dom"/>
</dbReference>
<dbReference type="SUPFAM" id="SSF54695">
    <property type="entry name" value="POZ domain"/>
    <property type="match status" value="1"/>
</dbReference>
<dbReference type="PANTHER" id="PTHR47843:SF5">
    <property type="entry name" value="BTB_POZ DOMAIN PROTEIN"/>
    <property type="match status" value="1"/>
</dbReference>